<proteinExistence type="predicted"/>
<reference evidence="2 3" key="1">
    <citation type="submission" date="2018-05" db="EMBL/GenBank/DDBJ databases">
        <title>Oceanovita maritima gen. nov., sp. nov., a marine bacterium in the family Rhodobacteraceae isolated from surface seawater of Lundu port Xiamen, China.</title>
        <authorList>
            <person name="Hetharua B.H."/>
            <person name="Min D."/>
            <person name="Liao H."/>
            <person name="Tian Y."/>
        </authorList>
    </citation>
    <scope>NUCLEOTIDE SEQUENCE [LARGE SCALE GENOMIC DNA]</scope>
    <source>
        <strain evidence="2 3">FSX-11</strain>
    </source>
</reference>
<evidence type="ECO:0000313" key="3">
    <source>
        <dbReference type="Proteomes" id="UP000248012"/>
    </source>
</evidence>
<feature type="domain" description="DUF6916" evidence="1">
    <location>
        <begin position="7"/>
        <end position="96"/>
    </location>
</feature>
<accession>A0A2V4MN32</accession>
<organism evidence="2 3">
    <name type="scientific">Litorivita pollutaquae</name>
    <dbReference type="NCBI Taxonomy" id="2200892"/>
    <lineage>
        <taxon>Bacteria</taxon>
        <taxon>Pseudomonadati</taxon>
        <taxon>Pseudomonadota</taxon>
        <taxon>Alphaproteobacteria</taxon>
        <taxon>Rhodobacterales</taxon>
        <taxon>Paracoccaceae</taxon>
        <taxon>Litorivita</taxon>
    </lineage>
</organism>
<gene>
    <name evidence="2" type="ORF">DI396_07890</name>
</gene>
<dbReference type="Proteomes" id="UP000248012">
    <property type="component" value="Unassembled WGS sequence"/>
</dbReference>
<keyword evidence="3" id="KW-1185">Reference proteome</keyword>
<sequence length="97" mass="10594">MNDLRDMTAEDFSKMEGSVFTVTSIDTKLDLELIEVKKLGSGERNGGAFSLLWQGPSEPALQQATYCVSQAAIGSHDVFLVPVAEKEAGYQYEAIFT</sequence>
<name>A0A2V4MN32_9RHOB</name>
<dbReference type="InterPro" id="IPR054209">
    <property type="entry name" value="DUF6916"/>
</dbReference>
<dbReference type="OrthoDB" id="8926597at2"/>
<dbReference type="Pfam" id="PF21880">
    <property type="entry name" value="DUF6916"/>
    <property type="match status" value="1"/>
</dbReference>
<evidence type="ECO:0000313" key="2">
    <source>
        <dbReference type="EMBL" id="PYC48141.1"/>
    </source>
</evidence>
<dbReference type="AlphaFoldDB" id="A0A2V4MN32"/>
<comment type="caution">
    <text evidence="2">The sequence shown here is derived from an EMBL/GenBank/DDBJ whole genome shotgun (WGS) entry which is preliminary data.</text>
</comment>
<protein>
    <recommendedName>
        <fullName evidence="1">DUF6916 domain-containing protein</fullName>
    </recommendedName>
</protein>
<evidence type="ECO:0000259" key="1">
    <source>
        <dbReference type="Pfam" id="PF21880"/>
    </source>
</evidence>
<dbReference type="EMBL" id="QFVT01000004">
    <property type="protein sequence ID" value="PYC48141.1"/>
    <property type="molecule type" value="Genomic_DNA"/>
</dbReference>